<organism evidence="2 3">
    <name type="scientific">Aegilops tauschii subsp. strangulata</name>
    <name type="common">Goatgrass</name>
    <dbReference type="NCBI Taxonomy" id="200361"/>
    <lineage>
        <taxon>Eukaryota</taxon>
        <taxon>Viridiplantae</taxon>
        <taxon>Streptophyta</taxon>
        <taxon>Embryophyta</taxon>
        <taxon>Tracheophyta</taxon>
        <taxon>Spermatophyta</taxon>
        <taxon>Magnoliopsida</taxon>
        <taxon>Liliopsida</taxon>
        <taxon>Poales</taxon>
        <taxon>Poaceae</taxon>
        <taxon>BOP clade</taxon>
        <taxon>Pooideae</taxon>
        <taxon>Triticodae</taxon>
        <taxon>Triticeae</taxon>
        <taxon>Triticinae</taxon>
        <taxon>Aegilops</taxon>
    </lineage>
</organism>
<evidence type="ECO:0000313" key="2">
    <source>
        <dbReference type="EnsemblPlants" id="AET2Gv20772100.48"/>
    </source>
</evidence>
<name>A0A453C8K4_AEGTS</name>
<reference evidence="3" key="1">
    <citation type="journal article" date="2014" name="Science">
        <title>Ancient hybridizations among the ancestral genomes of bread wheat.</title>
        <authorList>
            <consortium name="International Wheat Genome Sequencing Consortium,"/>
            <person name="Marcussen T."/>
            <person name="Sandve S.R."/>
            <person name="Heier L."/>
            <person name="Spannagl M."/>
            <person name="Pfeifer M."/>
            <person name="Jakobsen K.S."/>
            <person name="Wulff B.B."/>
            <person name="Steuernagel B."/>
            <person name="Mayer K.F."/>
            <person name="Olsen O.A."/>
        </authorList>
    </citation>
    <scope>NUCLEOTIDE SEQUENCE [LARGE SCALE GENOMIC DNA]</scope>
    <source>
        <strain evidence="3">cv. AL8/78</strain>
    </source>
</reference>
<sequence>AMAICRWAGYPDLFITFTCNPKWPEIQDMLDLIPGQKPEDRPDIVARVFMLKLKELMNDIKNEKCFGQTIAIVYTIEFQKRGLPHAHILVFLHPDDKDPSPSQIDKIISAEIPDKNSDPDGYEAVQNYMIHGPCGQAHPKSPCMVDKSCAKHFPKSFCTETTIDEDNYPVYRRRDDGNTVDKNGVKLDNRFVVPYN</sequence>
<dbReference type="AlphaFoldDB" id="A0A453C8K4"/>
<dbReference type="Pfam" id="PF14214">
    <property type="entry name" value="Helitron_like_N"/>
    <property type="match status" value="1"/>
</dbReference>
<dbReference type="PANTHER" id="PTHR10492">
    <property type="match status" value="1"/>
</dbReference>
<reference evidence="3" key="2">
    <citation type="journal article" date="2017" name="Nat. Plants">
        <title>The Aegilops tauschii genome reveals multiple impacts of transposons.</title>
        <authorList>
            <person name="Zhao G."/>
            <person name="Zou C."/>
            <person name="Li K."/>
            <person name="Wang K."/>
            <person name="Li T."/>
            <person name="Gao L."/>
            <person name="Zhang X."/>
            <person name="Wang H."/>
            <person name="Yang Z."/>
            <person name="Liu X."/>
            <person name="Jiang W."/>
            <person name="Mao L."/>
            <person name="Kong X."/>
            <person name="Jiao Y."/>
            <person name="Jia J."/>
        </authorList>
    </citation>
    <scope>NUCLEOTIDE SEQUENCE [LARGE SCALE GENOMIC DNA]</scope>
    <source>
        <strain evidence="3">cv. AL8/78</strain>
    </source>
</reference>
<evidence type="ECO:0000313" key="3">
    <source>
        <dbReference type="Proteomes" id="UP000015105"/>
    </source>
</evidence>
<dbReference type="Proteomes" id="UP000015105">
    <property type="component" value="Chromosome 2D"/>
</dbReference>
<dbReference type="Gramene" id="AET2Gv20772100.48">
    <property type="protein sequence ID" value="AET2Gv20772100.48"/>
    <property type="gene ID" value="AET2Gv20772100"/>
</dbReference>
<evidence type="ECO:0000259" key="1">
    <source>
        <dbReference type="Pfam" id="PF14214"/>
    </source>
</evidence>
<protein>
    <recommendedName>
        <fullName evidence="1">Helitron helicase-like domain-containing protein</fullName>
    </recommendedName>
</protein>
<keyword evidence="3" id="KW-1185">Reference proteome</keyword>
<proteinExistence type="predicted"/>
<reference evidence="2" key="4">
    <citation type="submission" date="2019-03" db="UniProtKB">
        <authorList>
            <consortium name="EnsemblPlants"/>
        </authorList>
    </citation>
    <scope>IDENTIFICATION</scope>
</reference>
<feature type="domain" description="Helitron helicase-like" evidence="1">
    <location>
        <begin position="1"/>
        <end position="90"/>
    </location>
</feature>
<reference evidence="2" key="5">
    <citation type="journal article" date="2021" name="G3 (Bethesda)">
        <title>Aegilops tauschii genome assembly Aet v5.0 features greater sequence contiguity and improved annotation.</title>
        <authorList>
            <person name="Wang L."/>
            <person name="Zhu T."/>
            <person name="Rodriguez J.C."/>
            <person name="Deal K.R."/>
            <person name="Dubcovsky J."/>
            <person name="McGuire P.E."/>
            <person name="Lux T."/>
            <person name="Spannagl M."/>
            <person name="Mayer K.F.X."/>
            <person name="Baldrich P."/>
            <person name="Meyers B.C."/>
            <person name="Huo N."/>
            <person name="Gu Y.Q."/>
            <person name="Zhou H."/>
            <person name="Devos K.M."/>
            <person name="Bennetzen J.L."/>
            <person name="Unver T."/>
            <person name="Budak H."/>
            <person name="Gulick P.J."/>
            <person name="Galiba G."/>
            <person name="Kalapos B."/>
            <person name="Nelson D.R."/>
            <person name="Li P."/>
            <person name="You F.M."/>
            <person name="Luo M.C."/>
            <person name="Dvorak J."/>
        </authorList>
    </citation>
    <scope>NUCLEOTIDE SEQUENCE [LARGE SCALE GENOMIC DNA]</scope>
    <source>
        <strain evidence="2">cv. AL8/78</strain>
    </source>
</reference>
<accession>A0A453C8K4</accession>
<dbReference type="EnsemblPlants" id="AET2Gv20772100.48">
    <property type="protein sequence ID" value="AET2Gv20772100.48"/>
    <property type="gene ID" value="AET2Gv20772100"/>
</dbReference>
<dbReference type="PANTHER" id="PTHR10492:SF57">
    <property type="entry name" value="ATP-DEPENDENT DNA HELICASE"/>
    <property type="match status" value="1"/>
</dbReference>
<reference evidence="2" key="3">
    <citation type="journal article" date="2017" name="Nature">
        <title>Genome sequence of the progenitor of the wheat D genome Aegilops tauschii.</title>
        <authorList>
            <person name="Luo M.C."/>
            <person name="Gu Y.Q."/>
            <person name="Puiu D."/>
            <person name="Wang H."/>
            <person name="Twardziok S.O."/>
            <person name="Deal K.R."/>
            <person name="Huo N."/>
            <person name="Zhu T."/>
            <person name="Wang L."/>
            <person name="Wang Y."/>
            <person name="McGuire P.E."/>
            <person name="Liu S."/>
            <person name="Long H."/>
            <person name="Ramasamy R.K."/>
            <person name="Rodriguez J.C."/>
            <person name="Van S.L."/>
            <person name="Yuan L."/>
            <person name="Wang Z."/>
            <person name="Xia Z."/>
            <person name="Xiao L."/>
            <person name="Anderson O.D."/>
            <person name="Ouyang S."/>
            <person name="Liang Y."/>
            <person name="Zimin A.V."/>
            <person name="Pertea G."/>
            <person name="Qi P."/>
            <person name="Bennetzen J.L."/>
            <person name="Dai X."/>
            <person name="Dawson M.W."/>
            <person name="Muller H.G."/>
            <person name="Kugler K."/>
            <person name="Rivarola-Duarte L."/>
            <person name="Spannagl M."/>
            <person name="Mayer K.F.X."/>
            <person name="Lu F.H."/>
            <person name="Bevan M.W."/>
            <person name="Leroy P."/>
            <person name="Li P."/>
            <person name="You F.M."/>
            <person name="Sun Q."/>
            <person name="Liu Z."/>
            <person name="Lyons E."/>
            <person name="Wicker T."/>
            <person name="Salzberg S.L."/>
            <person name="Devos K.M."/>
            <person name="Dvorak J."/>
        </authorList>
    </citation>
    <scope>NUCLEOTIDE SEQUENCE [LARGE SCALE GENOMIC DNA]</scope>
    <source>
        <strain evidence="2">cv. AL8/78</strain>
    </source>
</reference>
<dbReference type="InterPro" id="IPR025476">
    <property type="entry name" value="Helitron_helicase-like"/>
</dbReference>